<dbReference type="InterPro" id="IPR022674">
    <property type="entry name" value="G6P_DH_NAD-bd"/>
</dbReference>
<feature type="active site" description="Proton acceptor" evidence="7">
    <location>
        <position position="243"/>
    </location>
</feature>
<feature type="binding site" evidence="7">
    <location>
        <position position="43"/>
    </location>
    <ligand>
        <name>NADP(+)</name>
        <dbReference type="ChEBI" id="CHEBI:58349"/>
    </ligand>
</feature>
<dbReference type="EMBL" id="FOXR01000062">
    <property type="protein sequence ID" value="SFQ47057.1"/>
    <property type="molecule type" value="Genomic_DNA"/>
</dbReference>
<feature type="binding site" evidence="7">
    <location>
        <position position="343"/>
    </location>
    <ligand>
        <name>substrate</name>
    </ligand>
</feature>
<feature type="binding site" evidence="7">
    <location>
        <position position="181"/>
    </location>
    <ligand>
        <name>substrate</name>
    </ligand>
</feature>
<dbReference type="UniPathway" id="UPA00115">
    <property type="reaction ID" value="UER00408"/>
</dbReference>
<dbReference type="SMR" id="A0A1I5YT54"/>
<feature type="binding site" evidence="7">
    <location>
        <position position="219"/>
    </location>
    <ligand>
        <name>substrate</name>
    </ligand>
</feature>
<feature type="binding site" evidence="7">
    <location>
        <position position="185"/>
    </location>
    <ligand>
        <name>substrate</name>
    </ligand>
</feature>
<protein>
    <recommendedName>
        <fullName evidence="7">Glucose-6-phosphate 1-dehydrogenase</fullName>
        <shortName evidence="7">G6PD</shortName>
        <ecNumber evidence="7">1.1.1.49</ecNumber>
    </recommendedName>
</protein>
<dbReference type="GO" id="GO:0004345">
    <property type="term" value="F:glucose-6-phosphate dehydrogenase activity"/>
    <property type="evidence" value="ECO:0007669"/>
    <property type="project" value="UniProtKB-UniRule"/>
</dbReference>
<dbReference type="InterPro" id="IPR036291">
    <property type="entry name" value="NAD(P)-bd_dom_sf"/>
</dbReference>
<dbReference type="PROSITE" id="PS00069">
    <property type="entry name" value="G6P_DEHYDROGENASE"/>
    <property type="match status" value="1"/>
</dbReference>
<evidence type="ECO:0000259" key="9">
    <source>
        <dbReference type="Pfam" id="PF02781"/>
    </source>
</evidence>
<dbReference type="SUPFAM" id="SSF55347">
    <property type="entry name" value="Glyceraldehyde-3-phosphate dehydrogenase-like, C-terminal domain"/>
    <property type="match status" value="1"/>
</dbReference>
<keyword evidence="4 7" id="KW-0521">NADP</keyword>
<dbReference type="InterPro" id="IPR019796">
    <property type="entry name" value="G6P_DH_AS"/>
</dbReference>
<dbReference type="HAMAP" id="MF_00966">
    <property type="entry name" value="G6PD"/>
    <property type="match status" value="1"/>
</dbReference>
<keyword evidence="6 7" id="KW-0119">Carbohydrate metabolism</keyword>
<evidence type="ECO:0000313" key="10">
    <source>
        <dbReference type="EMBL" id="SFQ47057.1"/>
    </source>
</evidence>
<feature type="binding site" evidence="7">
    <location>
        <begin position="86"/>
        <end position="87"/>
    </location>
    <ligand>
        <name>NADP(+)</name>
        <dbReference type="ChEBI" id="CHEBI:58349"/>
    </ligand>
</feature>
<evidence type="ECO:0000256" key="2">
    <source>
        <dbReference type="ARBA" id="ARBA00009975"/>
    </source>
</evidence>
<evidence type="ECO:0000256" key="3">
    <source>
        <dbReference type="ARBA" id="ARBA00022526"/>
    </source>
</evidence>
<dbReference type="Gene3D" id="3.30.360.10">
    <property type="entry name" value="Dihydrodipicolinate Reductase, domain 2"/>
    <property type="match status" value="1"/>
</dbReference>
<dbReference type="GO" id="GO:0009051">
    <property type="term" value="P:pentose-phosphate shunt, oxidative branch"/>
    <property type="evidence" value="ECO:0007669"/>
    <property type="project" value="TreeGrafter"/>
</dbReference>
<comment type="catalytic activity">
    <reaction evidence="7">
        <text>D-glucose 6-phosphate + NADP(+) = 6-phospho-D-glucono-1,5-lactone + NADPH + H(+)</text>
        <dbReference type="Rhea" id="RHEA:15841"/>
        <dbReference type="ChEBI" id="CHEBI:15378"/>
        <dbReference type="ChEBI" id="CHEBI:57783"/>
        <dbReference type="ChEBI" id="CHEBI:57955"/>
        <dbReference type="ChEBI" id="CHEBI:58349"/>
        <dbReference type="ChEBI" id="CHEBI:61548"/>
        <dbReference type="EC" id="1.1.1.49"/>
    </reaction>
</comment>
<dbReference type="Gene3D" id="3.40.50.720">
    <property type="entry name" value="NAD(P)-binding Rossmann-like Domain"/>
    <property type="match status" value="1"/>
</dbReference>
<feature type="binding site" evidence="7">
    <location>
        <position position="348"/>
    </location>
    <ligand>
        <name>substrate</name>
    </ligand>
</feature>
<keyword evidence="5 7" id="KW-0560">Oxidoreductase</keyword>
<evidence type="ECO:0000256" key="4">
    <source>
        <dbReference type="ARBA" id="ARBA00022857"/>
    </source>
</evidence>
<keyword evidence="11" id="KW-1185">Reference proteome</keyword>
<comment type="function">
    <text evidence="7">Catalyzes the oxidation of glucose 6-phosphate to 6-phosphogluconolactone.</text>
</comment>
<comment type="pathway">
    <text evidence="1 7">Carbohydrate degradation; pentose phosphate pathway; D-ribulose 5-phosphate from D-glucose 6-phosphate (oxidative stage): step 1/3.</text>
</comment>
<dbReference type="PANTHER" id="PTHR23429">
    <property type="entry name" value="GLUCOSE-6-PHOSPHATE 1-DEHYDROGENASE G6PD"/>
    <property type="match status" value="1"/>
</dbReference>
<evidence type="ECO:0000256" key="7">
    <source>
        <dbReference type="HAMAP-Rule" id="MF_00966"/>
    </source>
</evidence>
<evidence type="ECO:0000259" key="8">
    <source>
        <dbReference type="Pfam" id="PF00479"/>
    </source>
</evidence>
<evidence type="ECO:0000313" key="11">
    <source>
        <dbReference type="Proteomes" id="UP000198577"/>
    </source>
</evidence>
<dbReference type="NCBIfam" id="TIGR00871">
    <property type="entry name" value="zwf"/>
    <property type="match status" value="1"/>
</dbReference>
<dbReference type="STRING" id="937334.SAMN05444406_1621"/>
<dbReference type="AlphaFoldDB" id="A0A1I5YT54"/>
<dbReference type="InterPro" id="IPR022675">
    <property type="entry name" value="G6P_DH_C"/>
</dbReference>
<evidence type="ECO:0000256" key="5">
    <source>
        <dbReference type="ARBA" id="ARBA00023002"/>
    </source>
</evidence>
<dbReference type="GO" id="GO:0005829">
    <property type="term" value="C:cytosol"/>
    <property type="evidence" value="ECO:0007669"/>
    <property type="project" value="TreeGrafter"/>
</dbReference>
<sequence length="492" mass="56351">MDCLLVIFGGTGDLAHRKLYPAVYNLFLSEQLSQHFAVVSVGRRDKTDEEFRQDAVEAIKKFSRPNSGTDEDLNAVVSRFYYYKLDISDSYGYVGLKEYLSRLDDRYGTQGNRLYYLAVAPEHFKTIVQHLKSAGMVLNDGLSWQRLIIEKPFGSDLSSAIALNNVITSVFSERHVYRIDHYLGKEMLQNIMAIRFANALFEPLWNNKYIDHVQIISSETVGVENRGPYYEKAGALRDMIQNHMLQLLMLTAMEPPAQLDTESIRDEKVKVLKSLSEMTPAKVRRDVVRGQYGGGYIDGKPVVGYREESRVSPFSNTETFVAMKVEIENFRWGGVPFYLLTGKRLPEKFTEIVIQFISLPEVLYFKELKGLKPNTLLIRIQPREGVELYFNAKKPGVKNEIIQVGMDFCQNCAVDAVSPDAYERLLLDAMKGDSALFTRWDEVEYAWRFVDNIAKVWAEEEPDFPNYPAGTWGPPAAKELIERDGRKWRMMG</sequence>
<dbReference type="PRINTS" id="PR00079">
    <property type="entry name" value="G6PDHDRGNASE"/>
</dbReference>
<name>A0A1I5YT54_9FIRM</name>
<comment type="similarity">
    <text evidence="2 7">Belongs to the glucose-6-phosphate dehydrogenase family.</text>
</comment>
<proteinExistence type="inferred from homology"/>
<organism evidence="10 11">
    <name type="scientific">Caldicoprobacter faecalis</name>
    <dbReference type="NCBI Taxonomy" id="937334"/>
    <lineage>
        <taxon>Bacteria</taxon>
        <taxon>Bacillati</taxon>
        <taxon>Bacillota</taxon>
        <taxon>Clostridia</taxon>
        <taxon>Caldicoprobacterales</taxon>
        <taxon>Caldicoprobacteraceae</taxon>
        <taxon>Caldicoprobacter</taxon>
    </lineage>
</organism>
<keyword evidence="3 7" id="KW-0313">Glucose metabolism</keyword>
<dbReference type="GO" id="GO:0006006">
    <property type="term" value="P:glucose metabolic process"/>
    <property type="evidence" value="ECO:0007669"/>
    <property type="project" value="UniProtKB-KW"/>
</dbReference>
<dbReference type="RefSeq" id="WP_092282878.1">
    <property type="nucleotide sequence ID" value="NZ_FOXR01000062.1"/>
</dbReference>
<evidence type="ECO:0000256" key="6">
    <source>
        <dbReference type="ARBA" id="ARBA00023277"/>
    </source>
</evidence>
<feature type="binding site" evidence="7">
    <location>
        <position position="151"/>
    </location>
    <ligand>
        <name>NADP(+)</name>
        <dbReference type="ChEBI" id="CHEBI:58349"/>
    </ligand>
</feature>
<dbReference type="InterPro" id="IPR001282">
    <property type="entry name" value="G6P_DH"/>
</dbReference>
<dbReference type="PANTHER" id="PTHR23429:SF0">
    <property type="entry name" value="GLUCOSE-6-PHOSPHATE 1-DEHYDROGENASE"/>
    <property type="match status" value="1"/>
</dbReference>
<dbReference type="OrthoDB" id="9802739at2"/>
<dbReference type="Pfam" id="PF02781">
    <property type="entry name" value="G6PD_C"/>
    <property type="match status" value="1"/>
</dbReference>
<feature type="domain" description="Glucose-6-phosphate dehydrogenase NAD-binding" evidence="8">
    <location>
        <begin position="6"/>
        <end position="190"/>
    </location>
</feature>
<gene>
    <name evidence="7" type="primary">zwf</name>
    <name evidence="10" type="ORF">SAMN05444406_1621</name>
</gene>
<dbReference type="Pfam" id="PF00479">
    <property type="entry name" value="G6PD_N"/>
    <property type="match status" value="1"/>
</dbReference>
<evidence type="ECO:0000256" key="1">
    <source>
        <dbReference type="ARBA" id="ARBA00004937"/>
    </source>
</evidence>
<feature type="binding site" evidence="7">
    <location>
        <position position="238"/>
    </location>
    <ligand>
        <name>substrate</name>
    </ligand>
</feature>
<comment type="caution">
    <text evidence="7">Lacks conserved residue(s) required for the propagation of feature annotation.</text>
</comment>
<dbReference type="EC" id="1.1.1.49" evidence="7"/>
<reference evidence="10 11" key="1">
    <citation type="submission" date="2016-10" db="EMBL/GenBank/DDBJ databases">
        <authorList>
            <person name="de Groot N.N."/>
        </authorList>
    </citation>
    <scope>NUCLEOTIDE SEQUENCE [LARGE SCALE GENOMIC DNA]</scope>
    <source>
        <strain evidence="10 11">DSM 20678</strain>
    </source>
</reference>
<dbReference type="SUPFAM" id="SSF51735">
    <property type="entry name" value="NAD(P)-binding Rossmann-fold domains"/>
    <property type="match status" value="1"/>
</dbReference>
<accession>A0A1I5YT54</accession>
<dbReference type="GO" id="GO:0050661">
    <property type="term" value="F:NADP binding"/>
    <property type="evidence" value="ECO:0007669"/>
    <property type="project" value="UniProtKB-UniRule"/>
</dbReference>
<dbReference type="PIRSF" id="PIRSF000110">
    <property type="entry name" value="G6PD"/>
    <property type="match status" value="1"/>
</dbReference>
<dbReference type="Proteomes" id="UP000198577">
    <property type="component" value="Unassembled WGS sequence"/>
</dbReference>
<feature type="domain" description="Glucose-6-phosphate dehydrogenase C-terminal" evidence="9">
    <location>
        <begin position="192"/>
        <end position="489"/>
    </location>
</feature>